<dbReference type="PANTHER" id="PTHR42789:SF1">
    <property type="entry name" value="D-ISOMER SPECIFIC 2-HYDROXYACID DEHYDROGENASE FAMILY PROTEIN (AFU_ORTHOLOGUE AFUA_6G10090)"/>
    <property type="match status" value="1"/>
</dbReference>
<dbReference type="EMBL" id="FWXH01000002">
    <property type="protein sequence ID" value="SMC19905.1"/>
    <property type="molecule type" value="Genomic_DNA"/>
</dbReference>
<dbReference type="FunFam" id="3.40.50.720:FF:000203">
    <property type="entry name" value="D-3-phosphoglycerate dehydrogenase (SerA)"/>
    <property type="match status" value="1"/>
</dbReference>
<accession>A0A1W1X7J5</accession>
<dbReference type="Pfam" id="PF02826">
    <property type="entry name" value="2-Hacid_dh_C"/>
    <property type="match status" value="1"/>
</dbReference>
<proteinExistence type="inferred from homology"/>
<gene>
    <name evidence="8" type="ORF">SAMN02745134_00963</name>
</gene>
<dbReference type="Proteomes" id="UP000192468">
    <property type="component" value="Unassembled WGS sequence"/>
</dbReference>
<name>A0A1W1X7J5_9CLOT</name>
<keyword evidence="9" id="KW-1185">Reference proteome</keyword>
<dbReference type="PROSITE" id="PS00065">
    <property type="entry name" value="D_2_HYDROXYACID_DH_1"/>
    <property type="match status" value="1"/>
</dbReference>
<dbReference type="InterPro" id="IPR036291">
    <property type="entry name" value="NAD(P)-bd_dom_sf"/>
</dbReference>
<dbReference type="InterPro" id="IPR006140">
    <property type="entry name" value="D-isomer_DH_NAD-bd"/>
</dbReference>
<evidence type="ECO:0000259" key="7">
    <source>
        <dbReference type="Pfam" id="PF02826"/>
    </source>
</evidence>
<sequence>MSYKVLITEDIDDEGKEYLRKFGYEIKLASDISEKNLIEEVKDCDAILVRMANITEKIIRSGNKLKVISKFGVGTDNINLEAATKHGIQVTNSKESNKNSVAEYTIGLIIALSKQFFLYDKEIRKGNFQIRNRLGMDVEGKTLGIIGAGAIGELVAKKAVYGFGMKIIEYKRNLNLEINSENIKYTDDLDYVLKASDFVSLHVPLTSATKYMIGKRELELMKKEAFLINTARGEVVDTEALASVLKENKIAGAAVDVFEGEIPSKDNPLLGLENVILTPHTAAHTKEAFIRMSVHPAIGIHEVLSKKKPSWPVNEI</sequence>
<evidence type="ECO:0000256" key="4">
    <source>
        <dbReference type="ARBA" id="ARBA00023027"/>
    </source>
</evidence>
<dbReference type="SUPFAM" id="SSF51735">
    <property type="entry name" value="NAD(P)-binding Rossmann-fold domains"/>
    <property type="match status" value="1"/>
</dbReference>
<feature type="domain" description="D-isomer specific 2-hydroxyacid dehydrogenase NAD-binding" evidence="7">
    <location>
        <begin position="106"/>
        <end position="282"/>
    </location>
</feature>
<dbReference type="InterPro" id="IPR029752">
    <property type="entry name" value="D-isomer_DH_CS1"/>
</dbReference>
<evidence type="ECO:0000313" key="9">
    <source>
        <dbReference type="Proteomes" id="UP000192468"/>
    </source>
</evidence>
<dbReference type="GO" id="GO:0008652">
    <property type="term" value="P:amino acid biosynthetic process"/>
    <property type="evidence" value="ECO:0007669"/>
    <property type="project" value="UniProtKB-KW"/>
</dbReference>
<dbReference type="STRING" id="1121291.SAMN02745134_00963"/>
<dbReference type="OrthoDB" id="9805416at2"/>
<evidence type="ECO:0000256" key="5">
    <source>
        <dbReference type="RuleBase" id="RU003719"/>
    </source>
</evidence>
<dbReference type="RefSeq" id="WP_084114225.1">
    <property type="nucleotide sequence ID" value="NZ_FWXH01000002.1"/>
</dbReference>
<feature type="domain" description="D-isomer specific 2-hydroxyacid dehydrogenase catalytic" evidence="6">
    <location>
        <begin position="5"/>
        <end position="314"/>
    </location>
</feature>
<evidence type="ECO:0000256" key="2">
    <source>
        <dbReference type="ARBA" id="ARBA00022605"/>
    </source>
</evidence>
<dbReference type="InterPro" id="IPR050857">
    <property type="entry name" value="D-2-hydroxyacid_DH"/>
</dbReference>
<comment type="similarity">
    <text evidence="1 5">Belongs to the D-isomer specific 2-hydroxyacid dehydrogenase family.</text>
</comment>
<dbReference type="SUPFAM" id="SSF52283">
    <property type="entry name" value="Formate/glycerate dehydrogenase catalytic domain-like"/>
    <property type="match status" value="1"/>
</dbReference>
<dbReference type="AlphaFoldDB" id="A0A1W1X7J5"/>
<keyword evidence="3 5" id="KW-0560">Oxidoreductase</keyword>
<dbReference type="Pfam" id="PF00389">
    <property type="entry name" value="2-Hacid_dh"/>
    <property type="match status" value="1"/>
</dbReference>
<dbReference type="PROSITE" id="PS00670">
    <property type="entry name" value="D_2_HYDROXYACID_DH_2"/>
    <property type="match status" value="1"/>
</dbReference>
<protein>
    <submittedName>
        <fullName evidence="8">D-3-phosphoglycerate dehydrogenase</fullName>
    </submittedName>
</protein>
<evidence type="ECO:0000256" key="3">
    <source>
        <dbReference type="ARBA" id="ARBA00023002"/>
    </source>
</evidence>
<organism evidence="8 9">
    <name type="scientific">Clostridium acidisoli DSM 12555</name>
    <dbReference type="NCBI Taxonomy" id="1121291"/>
    <lineage>
        <taxon>Bacteria</taxon>
        <taxon>Bacillati</taxon>
        <taxon>Bacillota</taxon>
        <taxon>Clostridia</taxon>
        <taxon>Eubacteriales</taxon>
        <taxon>Clostridiaceae</taxon>
        <taxon>Clostridium</taxon>
    </lineage>
</organism>
<dbReference type="PANTHER" id="PTHR42789">
    <property type="entry name" value="D-ISOMER SPECIFIC 2-HYDROXYACID DEHYDROGENASE FAMILY PROTEIN (AFU_ORTHOLOGUE AFUA_6G10090)"/>
    <property type="match status" value="1"/>
</dbReference>
<dbReference type="CDD" id="cd12173">
    <property type="entry name" value="PGDH_4"/>
    <property type="match status" value="1"/>
</dbReference>
<dbReference type="InterPro" id="IPR029753">
    <property type="entry name" value="D-isomer_DH_CS"/>
</dbReference>
<keyword evidence="2" id="KW-0028">Amino-acid biosynthesis</keyword>
<evidence type="ECO:0000313" key="8">
    <source>
        <dbReference type="EMBL" id="SMC19905.1"/>
    </source>
</evidence>
<dbReference type="GO" id="GO:0051287">
    <property type="term" value="F:NAD binding"/>
    <property type="evidence" value="ECO:0007669"/>
    <property type="project" value="InterPro"/>
</dbReference>
<dbReference type="InterPro" id="IPR006139">
    <property type="entry name" value="D-isomer_2_OHA_DH_cat_dom"/>
</dbReference>
<keyword evidence="4" id="KW-0520">NAD</keyword>
<dbReference type="Gene3D" id="3.40.50.720">
    <property type="entry name" value="NAD(P)-binding Rossmann-like Domain"/>
    <property type="match status" value="2"/>
</dbReference>
<dbReference type="GO" id="GO:0016616">
    <property type="term" value="F:oxidoreductase activity, acting on the CH-OH group of donors, NAD or NADP as acceptor"/>
    <property type="evidence" value="ECO:0007669"/>
    <property type="project" value="InterPro"/>
</dbReference>
<evidence type="ECO:0000259" key="6">
    <source>
        <dbReference type="Pfam" id="PF00389"/>
    </source>
</evidence>
<reference evidence="8 9" key="1">
    <citation type="submission" date="2017-04" db="EMBL/GenBank/DDBJ databases">
        <authorList>
            <person name="Afonso C.L."/>
            <person name="Miller P.J."/>
            <person name="Scott M.A."/>
            <person name="Spackman E."/>
            <person name="Goraichik I."/>
            <person name="Dimitrov K.M."/>
            <person name="Suarez D.L."/>
            <person name="Swayne D.E."/>
        </authorList>
    </citation>
    <scope>NUCLEOTIDE SEQUENCE [LARGE SCALE GENOMIC DNA]</scope>
    <source>
        <strain evidence="8 9">DSM 12555</strain>
    </source>
</reference>
<evidence type="ECO:0000256" key="1">
    <source>
        <dbReference type="ARBA" id="ARBA00005854"/>
    </source>
</evidence>